<keyword evidence="4" id="KW-0418">Kinase</keyword>
<dbReference type="InterPro" id="IPR011009">
    <property type="entry name" value="Kinase-like_dom_sf"/>
</dbReference>
<keyword evidence="3" id="KW-0547">Nucleotide-binding</keyword>
<evidence type="ECO:0000256" key="2">
    <source>
        <dbReference type="ARBA" id="ARBA00022679"/>
    </source>
</evidence>
<dbReference type="PANTHER" id="PTHR24058">
    <property type="entry name" value="DUAL SPECIFICITY PROTEIN KINASE"/>
    <property type="match status" value="1"/>
</dbReference>
<evidence type="ECO:0000259" key="7">
    <source>
        <dbReference type="PROSITE" id="PS50011"/>
    </source>
</evidence>
<keyword evidence="1" id="KW-0723">Serine/threonine-protein kinase</keyword>
<accession>A0A131YTZ4</accession>
<feature type="region of interest" description="Disordered" evidence="6">
    <location>
        <begin position="174"/>
        <end position="209"/>
    </location>
</feature>
<dbReference type="InterPro" id="IPR000719">
    <property type="entry name" value="Prot_kinase_dom"/>
</dbReference>
<dbReference type="EMBL" id="GEDV01005873">
    <property type="protein sequence ID" value="JAP82684.1"/>
    <property type="molecule type" value="Transcribed_RNA"/>
</dbReference>
<dbReference type="GO" id="GO:0005524">
    <property type="term" value="F:ATP binding"/>
    <property type="evidence" value="ECO:0007669"/>
    <property type="project" value="UniProtKB-KW"/>
</dbReference>
<dbReference type="PROSITE" id="PS50011">
    <property type="entry name" value="PROTEIN_KINASE_DOM"/>
    <property type="match status" value="1"/>
</dbReference>
<dbReference type="SUPFAM" id="SSF56112">
    <property type="entry name" value="Protein kinase-like (PK-like)"/>
    <property type="match status" value="1"/>
</dbReference>
<reference evidence="8" key="1">
    <citation type="journal article" date="2016" name="Ticks Tick Borne Dis.">
        <title>De novo assembly and annotation of the salivary gland transcriptome of Rhipicephalus appendiculatus male and female ticks during blood feeding.</title>
        <authorList>
            <person name="de Castro M.H."/>
            <person name="de Klerk D."/>
            <person name="Pienaar R."/>
            <person name="Latif A.A."/>
            <person name="Rees D.J."/>
            <person name="Mans B.J."/>
        </authorList>
    </citation>
    <scope>NUCLEOTIDE SEQUENCE</scope>
    <source>
        <tissue evidence="8">Salivary glands</tissue>
    </source>
</reference>
<sequence length="305" mass="32427">MAIDMWSLGCILVEMHTGEPLFSGANEVDQMNKIVEVLGIPPKSLLDKAHKARKYFEKLPDGSFVLKKTKDGKKYRPPGTRRLHEVLGVETGGPGGRRLAEPGHSVADYLKFRDLVLRMLDYDPKGRITPHHALQHSFFRRTADEGTNTSTSPAAIEGSSSTAASCLMLMPPQPVALNNGTSSASSSSASSGGSSSASSSGSRTRSDPASLLHSSLHCMMVPSKAVAAAAAAAVGSSSSEARCSRGMVRLVAEPQLQPQPVQQQRLSPMDTLGYHHGYGAPYARAPEDEDSHMGLCHDSAPVVSH</sequence>
<evidence type="ECO:0000256" key="6">
    <source>
        <dbReference type="SAM" id="MobiDB-lite"/>
    </source>
</evidence>
<evidence type="ECO:0000256" key="1">
    <source>
        <dbReference type="ARBA" id="ARBA00022527"/>
    </source>
</evidence>
<dbReference type="PANTHER" id="PTHR24058:SF28">
    <property type="entry name" value="SERINE_THREONINE-PROTEIN KINASE MINIBRAIN"/>
    <property type="match status" value="1"/>
</dbReference>
<dbReference type="Pfam" id="PF00069">
    <property type="entry name" value="Pkinase"/>
    <property type="match status" value="1"/>
</dbReference>
<feature type="compositionally biased region" description="Low complexity" evidence="6">
    <location>
        <begin position="182"/>
        <end position="202"/>
    </location>
</feature>
<organism evidence="8">
    <name type="scientific">Rhipicephalus appendiculatus</name>
    <name type="common">Brown ear tick</name>
    <dbReference type="NCBI Taxonomy" id="34631"/>
    <lineage>
        <taxon>Eukaryota</taxon>
        <taxon>Metazoa</taxon>
        <taxon>Ecdysozoa</taxon>
        <taxon>Arthropoda</taxon>
        <taxon>Chelicerata</taxon>
        <taxon>Arachnida</taxon>
        <taxon>Acari</taxon>
        <taxon>Parasitiformes</taxon>
        <taxon>Ixodida</taxon>
        <taxon>Ixodoidea</taxon>
        <taxon>Ixodidae</taxon>
        <taxon>Rhipicephalinae</taxon>
        <taxon>Rhipicephalus</taxon>
        <taxon>Rhipicephalus</taxon>
    </lineage>
</organism>
<evidence type="ECO:0000256" key="4">
    <source>
        <dbReference type="ARBA" id="ARBA00022777"/>
    </source>
</evidence>
<evidence type="ECO:0000313" key="8">
    <source>
        <dbReference type="EMBL" id="JAP82684.1"/>
    </source>
</evidence>
<keyword evidence="2" id="KW-0808">Transferase</keyword>
<dbReference type="GO" id="GO:0004674">
    <property type="term" value="F:protein serine/threonine kinase activity"/>
    <property type="evidence" value="ECO:0007669"/>
    <property type="project" value="UniProtKB-KW"/>
</dbReference>
<proteinExistence type="predicted"/>
<dbReference type="AlphaFoldDB" id="A0A131YTZ4"/>
<keyword evidence="5" id="KW-0067">ATP-binding</keyword>
<feature type="domain" description="Protein kinase" evidence="7">
    <location>
        <begin position="1"/>
        <end position="139"/>
    </location>
</feature>
<name>A0A131YTZ4_RHIAP</name>
<dbReference type="InterPro" id="IPR050494">
    <property type="entry name" value="Ser_Thr_dual-spec_kinase"/>
</dbReference>
<evidence type="ECO:0000256" key="3">
    <source>
        <dbReference type="ARBA" id="ARBA00022741"/>
    </source>
</evidence>
<evidence type="ECO:0000256" key="5">
    <source>
        <dbReference type="ARBA" id="ARBA00022840"/>
    </source>
</evidence>
<protein>
    <submittedName>
        <fullName evidence="8">Minibrain</fullName>
    </submittedName>
</protein>
<dbReference type="Gene3D" id="1.10.510.10">
    <property type="entry name" value="Transferase(Phosphotransferase) domain 1"/>
    <property type="match status" value="1"/>
</dbReference>